<evidence type="ECO:0000256" key="2">
    <source>
        <dbReference type="ARBA" id="ARBA00009813"/>
    </source>
</evidence>
<evidence type="ECO:0000256" key="3">
    <source>
        <dbReference type="ARBA" id="ARBA00022729"/>
    </source>
</evidence>
<comment type="similarity">
    <text evidence="2 7">Belongs to the thioredoxin family. DsbC subfamily.</text>
</comment>
<dbReference type="InterPro" id="IPR013766">
    <property type="entry name" value="Thioredoxin_domain"/>
</dbReference>
<comment type="subcellular location">
    <subcellularLocation>
        <location evidence="1 7">Periplasm</location>
    </subcellularLocation>
</comment>
<feature type="domain" description="Thioredoxin" evidence="8">
    <location>
        <begin position="103"/>
        <end position="252"/>
    </location>
</feature>
<dbReference type="InterPro" id="IPR033954">
    <property type="entry name" value="DiS-bond_Isoase_DsbC/G"/>
</dbReference>
<dbReference type="AlphaFoldDB" id="A0A9X3YYV7"/>
<reference evidence="9" key="2">
    <citation type="submission" date="2022-08" db="EMBL/GenBank/DDBJ databases">
        <authorList>
            <person name="Iruegas-Bocardo F."/>
            <person name="Weisberg A.J."/>
            <person name="Riutta E.R."/>
            <person name="Kilday K."/>
            <person name="Bonkowski J.C."/>
            <person name="Creswell T."/>
            <person name="Daughtrey M.L."/>
            <person name="Rane K."/>
            <person name="Grunwald N.J."/>
            <person name="Chang J.H."/>
            <person name="Putnam M.L."/>
        </authorList>
    </citation>
    <scope>NUCLEOTIDE SEQUENCE</scope>
    <source>
        <strain evidence="9">22-338</strain>
    </source>
</reference>
<dbReference type="InterPro" id="IPR012336">
    <property type="entry name" value="Thioredoxin-like_fold"/>
</dbReference>
<evidence type="ECO:0000256" key="5">
    <source>
        <dbReference type="ARBA" id="ARBA00023157"/>
    </source>
</evidence>
<protein>
    <recommendedName>
        <fullName evidence="7">Thiol:disulfide interchange protein</fullName>
    </recommendedName>
</protein>
<organism evidence="9 10">
    <name type="scientific">Xanthomonas hortorum pv. hederae</name>
    <dbReference type="NCBI Taxonomy" id="453603"/>
    <lineage>
        <taxon>Bacteria</taxon>
        <taxon>Pseudomonadati</taxon>
        <taxon>Pseudomonadota</taxon>
        <taxon>Gammaproteobacteria</taxon>
        <taxon>Lysobacterales</taxon>
        <taxon>Lysobacteraceae</taxon>
        <taxon>Xanthomonas</taxon>
    </lineage>
</organism>
<keyword evidence="5" id="KW-1015">Disulfide bond</keyword>
<dbReference type="RefSeq" id="WP_104549155.1">
    <property type="nucleotide sequence ID" value="NZ_CP168173.1"/>
</dbReference>
<comment type="function">
    <text evidence="7">Required for disulfide bond formation in some periplasmic proteins. Acts by transferring its disulfide bond to other proteins and is reduced in the process.</text>
</comment>
<dbReference type="Pfam" id="PF10411">
    <property type="entry name" value="DsbC_N"/>
    <property type="match status" value="1"/>
</dbReference>
<dbReference type="Proteomes" id="UP001140230">
    <property type="component" value="Unassembled WGS sequence"/>
</dbReference>
<dbReference type="GO" id="GO:0042597">
    <property type="term" value="C:periplasmic space"/>
    <property type="evidence" value="ECO:0007669"/>
    <property type="project" value="UniProtKB-SubCell"/>
</dbReference>
<dbReference type="PROSITE" id="PS51352">
    <property type="entry name" value="THIOREDOXIN_2"/>
    <property type="match status" value="1"/>
</dbReference>
<evidence type="ECO:0000313" key="9">
    <source>
        <dbReference type="EMBL" id="MDC8637167.1"/>
    </source>
</evidence>
<dbReference type="PANTHER" id="PTHR35272:SF3">
    <property type="entry name" value="THIOL:DISULFIDE INTERCHANGE PROTEIN DSBC"/>
    <property type="match status" value="1"/>
</dbReference>
<dbReference type="InterPro" id="IPR009094">
    <property type="entry name" value="DiS-bond_isomerase_DsbC/G_N_sf"/>
</dbReference>
<accession>A0A9X3YYV7</accession>
<feature type="signal peptide" evidence="7">
    <location>
        <begin position="1"/>
        <end position="31"/>
    </location>
</feature>
<dbReference type="Gene3D" id="3.40.30.10">
    <property type="entry name" value="Glutaredoxin"/>
    <property type="match status" value="1"/>
</dbReference>
<dbReference type="EMBL" id="JANWTP010000009">
    <property type="protein sequence ID" value="MDC8637167.1"/>
    <property type="molecule type" value="Genomic_DNA"/>
</dbReference>
<dbReference type="PANTHER" id="PTHR35272">
    <property type="entry name" value="THIOL:DISULFIDE INTERCHANGE PROTEIN DSBC-RELATED"/>
    <property type="match status" value="1"/>
</dbReference>
<dbReference type="CDD" id="cd03020">
    <property type="entry name" value="DsbA_DsbC_DsbG"/>
    <property type="match status" value="1"/>
</dbReference>
<dbReference type="InterPro" id="IPR051470">
    <property type="entry name" value="Thiol:disulfide_interchange"/>
</dbReference>
<evidence type="ECO:0000256" key="4">
    <source>
        <dbReference type="ARBA" id="ARBA00022764"/>
    </source>
</evidence>
<comment type="caution">
    <text evidence="9">The sequence shown here is derived from an EMBL/GenBank/DDBJ whole genome shotgun (WGS) entry which is preliminary data.</text>
</comment>
<proteinExistence type="inferred from homology"/>
<evidence type="ECO:0000259" key="8">
    <source>
        <dbReference type="PROSITE" id="PS51352"/>
    </source>
</evidence>
<keyword evidence="3 7" id="KW-0732">Signal</keyword>
<keyword evidence="6 7" id="KW-0676">Redox-active center</keyword>
<feature type="chain" id="PRO_5041018447" description="Thiol:disulfide interchange protein" evidence="7">
    <location>
        <begin position="32"/>
        <end position="258"/>
    </location>
</feature>
<evidence type="ECO:0000313" key="10">
    <source>
        <dbReference type="Proteomes" id="UP001140230"/>
    </source>
</evidence>
<evidence type="ECO:0000256" key="1">
    <source>
        <dbReference type="ARBA" id="ARBA00004418"/>
    </source>
</evidence>
<sequence length="258" mass="28345">MATTDKGGRAALLALAGVCLPLLVASMPVAAEDAGDPEAARLRETLQRTHPGTRFTDVRRSPIDGLYEVWMDANVAYVAAAAPRYFLFGRVFDAQTLQDLTGPRLAAAASPARAPATIDFAQLPLDDALTQVRGDGRRRLAVFSDPACPHCRHLEPELEGIDDVTIHTFPVPFLGDDLPRDLWCASDRLRAWRRWMLDQQPPPPARDCPHPVERNHALARRLGIDGTPTLIWSDGSRTSGYLDRKAIESQLSRLEATP</sequence>
<name>A0A9X3YYV7_9XANT</name>
<dbReference type="SUPFAM" id="SSF54423">
    <property type="entry name" value="DsbC/DsbG N-terminal domain-like"/>
    <property type="match status" value="1"/>
</dbReference>
<keyword evidence="4 7" id="KW-0574">Periplasm</keyword>
<gene>
    <name evidence="9" type="ORF">NY667_04930</name>
</gene>
<dbReference type="InterPro" id="IPR018950">
    <property type="entry name" value="DiS-bond_isomerase_DsbC/G_N"/>
</dbReference>
<dbReference type="InterPro" id="IPR036249">
    <property type="entry name" value="Thioredoxin-like_sf"/>
</dbReference>
<dbReference type="Gene3D" id="3.10.450.70">
    <property type="entry name" value="Disulphide bond isomerase, DsbC/G, N-terminal"/>
    <property type="match status" value="1"/>
</dbReference>
<evidence type="ECO:0000256" key="7">
    <source>
        <dbReference type="RuleBase" id="RU364038"/>
    </source>
</evidence>
<reference evidence="9" key="1">
    <citation type="journal article" date="2022" name="Phytopathology">
        <title>Whole genome sequencing-based tracing of a 2022 introduction and outbreak of Xanthomonas hortorum pv. pelargonii.</title>
        <authorList>
            <person name="Iruegas Bocardo F."/>
            <person name="Weisberg A.J."/>
            <person name="Riutta E.R."/>
            <person name="Kilday K.B."/>
            <person name="Bonkowski J.C."/>
            <person name="Creswell T.C."/>
            <person name="Daughtrey M."/>
            <person name="Rane K.K."/>
            <person name="Grunwald N.J."/>
            <person name="Chang J.H."/>
            <person name="Putnam M."/>
        </authorList>
    </citation>
    <scope>NUCLEOTIDE SEQUENCE</scope>
    <source>
        <strain evidence="9">22-338</strain>
    </source>
</reference>
<evidence type="ECO:0000256" key="6">
    <source>
        <dbReference type="ARBA" id="ARBA00023284"/>
    </source>
</evidence>
<dbReference type="SUPFAM" id="SSF52833">
    <property type="entry name" value="Thioredoxin-like"/>
    <property type="match status" value="1"/>
</dbReference>
<dbReference type="Pfam" id="PF13098">
    <property type="entry name" value="Thioredoxin_2"/>
    <property type="match status" value="1"/>
</dbReference>